<feature type="non-terminal residue" evidence="1">
    <location>
        <position position="1"/>
    </location>
</feature>
<proteinExistence type="predicted"/>
<accession>A0A1A8BKH1</accession>
<sequence>VLTLSSADLPPDMEETLQPDEQIDSDLQETDQISDPAPSTLMINSSAMDSGPALLGVEPDKLILGHLLPQRRADKPMVAVILQQVHPCNTLLDTGSDYTLMCKSVFKRICLGAGGGIRPPELSPCAVTVRVFSPSTMILSSRSLLHFTIGPLTLTHPMYICECSAVTLYHYWLTLISLTAPVRRPRALQSAHLRRPLEQPHLHQSTIRNILCFSFQD</sequence>
<reference evidence="1" key="1">
    <citation type="submission" date="2016-05" db="EMBL/GenBank/DDBJ databases">
        <authorList>
            <person name="Lavstsen T."/>
            <person name="Jespersen J.S."/>
        </authorList>
    </citation>
    <scope>NUCLEOTIDE SEQUENCE</scope>
    <source>
        <tissue evidence="1">Brain</tissue>
    </source>
</reference>
<dbReference type="AlphaFoldDB" id="A0A1A8BKH1"/>
<reference evidence="1" key="2">
    <citation type="submission" date="2016-06" db="EMBL/GenBank/DDBJ databases">
        <title>The genome of a short-lived fish provides insights into sex chromosome evolution and the genetic control of aging.</title>
        <authorList>
            <person name="Reichwald K."/>
            <person name="Felder M."/>
            <person name="Petzold A."/>
            <person name="Koch P."/>
            <person name="Groth M."/>
            <person name="Platzer M."/>
        </authorList>
    </citation>
    <scope>NUCLEOTIDE SEQUENCE</scope>
    <source>
        <tissue evidence="1">Brain</tissue>
    </source>
</reference>
<protein>
    <recommendedName>
        <fullName evidence="2">Peptidase A2 domain-containing protein</fullName>
    </recommendedName>
</protein>
<evidence type="ECO:0000313" key="1">
    <source>
        <dbReference type="EMBL" id="SBP68117.1"/>
    </source>
</evidence>
<gene>
    <name evidence="1" type="primary">Nfu_g_1_026131</name>
</gene>
<organism evidence="1">
    <name type="scientific">Nothobranchius kadleci</name>
    <name type="common">African annual killifish</name>
    <dbReference type="NCBI Taxonomy" id="1051664"/>
    <lineage>
        <taxon>Eukaryota</taxon>
        <taxon>Metazoa</taxon>
        <taxon>Chordata</taxon>
        <taxon>Craniata</taxon>
        <taxon>Vertebrata</taxon>
        <taxon>Euteleostomi</taxon>
        <taxon>Actinopterygii</taxon>
        <taxon>Neopterygii</taxon>
        <taxon>Teleostei</taxon>
        <taxon>Neoteleostei</taxon>
        <taxon>Acanthomorphata</taxon>
        <taxon>Ovalentaria</taxon>
        <taxon>Atherinomorphae</taxon>
        <taxon>Cyprinodontiformes</taxon>
        <taxon>Nothobranchiidae</taxon>
        <taxon>Nothobranchius</taxon>
    </lineage>
</organism>
<dbReference type="EMBL" id="HADZ01004176">
    <property type="protein sequence ID" value="SBP68117.1"/>
    <property type="molecule type" value="Transcribed_RNA"/>
</dbReference>
<evidence type="ECO:0008006" key="2">
    <source>
        <dbReference type="Google" id="ProtNLM"/>
    </source>
</evidence>
<name>A0A1A8BKH1_NOTKA</name>